<dbReference type="InterPro" id="IPR015421">
    <property type="entry name" value="PyrdxlP-dep_Trfase_major"/>
</dbReference>
<dbReference type="InterPro" id="IPR004839">
    <property type="entry name" value="Aminotransferase_I/II_large"/>
</dbReference>
<dbReference type="Gene3D" id="3.90.1150.10">
    <property type="entry name" value="Aspartate Aminotransferase, domain 1"/>
    <property type="match status" value="1"/>
</dbReference>
<protein>
    <recommendedName>
        <fullName evidence="11">Histidinol-phosphate aminotransferase</fullName>
        <ecNumber evidence="11">2.6.1.9</ecNumber>
    </recommendedName>
    <alternativeName>
        <fullName evidence="11">Imidazole acetol-phosphate transaminase</fullName>
    </alternativeName>
</protein>
<dbReference type="PANTHER" id="PTHR43643">
    <property type="entry name" value="HISTIDINOL-PHOSPHATE AMINOTRANSFERASE 2"/>
    <property type="match status" value="1"/>
</dbReference>
<dbReference type="AlphaFoldDB" id="A0A7C5Q9S0"/>
<comment type="cofactor">
    <cofactor evidence="1 11">
        <name>pyridoxal 5'-phosphate</name>
        <dbReference type="ChEBI" id="CHEBI:597326"/>
    </cofactor>
</comment>
<dbReference type="InterPro" id="IPR050106">
    <property type="entry name" value="HistidinolP_aminotransfase"/>
</dbReference>
<evidence type="ECO:0000256" key="7">
    <source>
        <dbReference type="ARBA" id="ARBA00022679"/>
    </source>
</evidence>
<dbReference type="CDD" id="cd00609">
    <property type="entry name" value="AAT_like"/>
    <property type="match status" value="1"/>
</dbReference>
<keyword evidence="8 11" id="KW-0663">Pyridoxal phosphate</keyword>
<dbReference type="EMBL" id="DRNB01000189">
    <property type="protein sequence ID" value="HHJ64299.1"/>
    <property type="molecule type" value="Genomic_DNA"/>
</dbReference>
<evidence type="ECO:0000256" key="1">
    <source>
        <dbReference type="ARBA" id="ARBA00001933"/>
    </source>
</evidence>
<reference evidence="13" key="1">
    <citation type="journal article" date="2020" name="mSystems">
        <title>Genome- and Community-Level Interaction Insights into Carbon Utilization and Element Cycling Functions of Hydrothermarchaeota in Hydrothermal Sediment.</title>
        <authorList>
            <person name="Zhou Z."/>
            <person name="Liu Y."/>
            <person name="Xu W."/>
            <person name="Pan J."/>
            <person name="Luo Z.H."/>
            <person name="Li M."/>
        </authorList>
    </citation>
    <scope>NUCLEOTIDE SEQUENCE [LARGE SCALE GENOMIC DNA]</scope>
    <source>
        <strain evidence="13">HyVt-501</strain>
    </source>
</reference>
<keyword evidence="6 11" id="KW-0028">Amino-acid biosynthesis</keyword>
<sequence>MLSARLRSLRAYETETSEARVRLSSNELPYDLPRELKRRIGEEAGRIPLHRYPDPTCGELKAVLADFFGVGEENLLLGNGSDELVYYLSVAVGELDQGVYIPVPTFPMYEISADVFGRPKVAVPLGEDFDIDLQESLRRLREEGAALAYFSYPNNPTGNLFSEEKIRALREEGLLTVVDEAYYHYSRKSFLEEALRREDTVVLRTLSKIGLAGLRVGVLIAREELVRELEKIRLPFNVSYPSQVIARLVLTEGRDFIEEAVERVVSERERLRRELSSIEGVEVFPSSANFLLFRTPFPAGELHAALLRRGVLVRNVSHLPRLERCLRVSVGREEENDLFLEALNSAVRELGG</sequence>
<dbReference type="Proteomes" id="UP000885792">
    <property type="component" value="Unassembled WGS sequence"/>
</dbReference>
<dbReference type="SUPFAM" id="SSF53383">
    <property type="entry name" value="PLP-dependent transferases"/>
    <property type="match status" value="1"/>
</dbReference>
<accession>A0A7C5Q9S0</accession>
<proteinExistence type="inferred from homology"/>
<dbReference type="GO" id="GO:0000105">
    <property type="term" value="P:L-histidine biosynthetic process"/>
    <property type="evidence" value="ECO:0007669"/>
    <property type="project" value="UniProtKB-UniRule"/>
</dbReference>
<dbReference type="Pfam" id="PF00155">
    <property type="entry name" value="Aminotran_1_2"/>
    <property type="match status" value="1"/>
</dbReference>
<dbReference type="EC" id="2.6.1.9" evidence="11"/>
<comment type="caution">
    <text evidence="13">The sequence shown here is derived from an EMBL/GenBank/DDBJ whole genome shotgun (WGS) entry which is preliminary data.</text>
</comment>
<dbReference type="PANTHER" id="PTHR43643:SF6">
    <property type="entry name" value="HISTIDINOL-PHOSPHATE AMINOTRANSFERASE"/>
    <property type="match status" value="1"/>
</dbReference>
<comment type="catalytic activity">
    <reaction evidence="10 11">
        <text>L-histidinol phosphate + 2-oxoglutarate = 3-(imidazol-4-yl)-2-oxopropyl phosphate + L-glutamate</text>
        <dbReference type="Rhea" id="RHEA:23744"/>
        <dbReference type="ChEBI" id="CHEBI:16810"/>
        <dbReference type="ChEBI" id="CHEBI:29985"/>
        <dbReference type="ChEBI" id="CHEBI:57766"/>
        <dbReference type="ChEBI" id="CHEBI:57980"/>
        <dbReference type="EC" id="2.6.1.9"/>
    </reaction>
</comment>
<comment type="subunit">
    <text evidence="4 11">Homodimer.</text>
</comment>
<name>A0A7C5Q9S0_AQUAO</name>
<comment type="pathway">
    <text evidence="2 11">Amino-acid biosynthesis; L-histidine biosynthesis; L-histidine from 5-phospho-alpha-D-ribose 1-diphosphate: step 7/9.</text>
</comment>
<evidence type="ECO:0000259" key="12">
    <source>
        <dbReference type="Pfam" id="PF00155"/>
    </source>
</evidence>
<evidence type="ECO:0000256" key="3">
    <source>
        <dbReference type="ARBA" id="ARBA00007970"/>
    </source>
</evidence>
<organism evidence="13">
    <name type="scientific">Aquifex aeolicus</name>
    <dbReference type="NCBI Taxonomy" id="63363"/>
    <lineage>
        <taxon>Bacteria</taxon>
        <taxon>Pseudomonadati</taxon>
        <taxon>Aquificota</taxon>
        <taxon>Aquificia</taxon>
        <taxon>Aquificales</taxon>
        <taxon>Aquificaceae</taxon>
        <taxon>Aquifex</taxon>
    </lineage>
</organism>
<keyword evidence="9 11" id="KW-0368">Histidine biosynthesis</keyword>
<dbReference type="Gene3D" id="3.40.640.10">
    <property type="entry name" value="Type I PLP-dependent aspartate aminotransferase-like (Major domain)"/>
    <property type="match status" value="1"/>
</dbReference>
<evidence type="ECO:0000256" key="8">
    <source>
        <dbReference type="ARBA" id="ARBA00022898"/>
    </source>
</evidence>
<dbReference type="UniPathway" id="UPA00031">
    <property type="reaction ID" value="UER00012"/>
</dbReference>
<dbReference type="NCBIfam" id="TIGR01141">
    <property type="entry name" value="hisC"/>
    <property type="match status" value="1"/>
</dbReference>
<dbReference type="InterPro" id="IPR015422">
    <property type="entry name" value="PyrdxlP-dep_Trfase_small"/>
</dbReference>
<comment type="similarity">
    <text evidence="3 11">Belongs to the class-II pyridoxal-phosphate-dependent aminotransferase family. Histidinol-phosphate aminotransferase subfamily.</text>
</comment>
<evidence type="ECO:0000313" key="13">
    <source>
        <dbReference type="EMBL" id="HHJ64299.1"/>
    </source>
</evidence>
<evidence type="ECO:0000256" key="4">
    <source>
        <dbReference type="ARBA" id="ARBA00011738"/>
    </source>
</evidence>
<evidence type="ECO:0000256" key="2">
    <source>
        <dbReference type="ARBA" id="ARBA00005011"/>
    </source>
</evidence>
<evidence type="ECO:0000256" key="9">
    <source>
        <dbReference type="ARBA" id="ARBA00023102"/>
    </source>
</evidence>
<dbReference type="HAMAP" id="MF_01023">
    <property type="entry name" value="HisC_aminotrans_2"/>
    <property type="match status" value="1"/>
</dbReference>
<gene>
    <name evidence="11 13" type="primary">hisC</name>
    <name evidence="13" type="ORF">ENJ61_05255</name>
</gene>
<keyword evidence="5 11" id="KW-0032">Aminotransferase</keyword>
<dbReference type="InterPro" id="IPR015424">
    <property type="entry name" value="PyrdxlP-dep_Trfase"/>
</dbReference>
<dbReference type="GO" id="GO:0004400">
    <property type="term" value="F:histidinol-phosphate transaminase activity"/>
    <property type="evidence" value="ECO:0007669"/>
    <property type="project" value="UniProtKB-UniRule"/>
</dbReference>
<dbReference type="InterPro" id="IPR005861">
    <property type="entry name" value="HisP_aminotrans"/>
</dbReference>
<keyword evidence="7 11" id="KW-0808">Transferase</keyword>
<feature type="domain" description="Aminotransferase class I/classII large" evidence="12">
    <location>
        <begin position="21"/>
        <end position="343"/>
    </location>
</feature>
<evidence type="ECO:0000256" key="11">
    <source>
        <dbReference type="HAMAP-Rule" id="MF_01023"/>
    </source>
</evidence>
<evidence type="ECO:0000256" key="5">
    <source>
        <dbReference type="ARBA" id="ARBA00022576"/>
    </source>
</evidence>
<evidence type="ECO:0000256" key="10">
    <source>
        <dbReference type="ARBA" id="ARBA00047481"/>
    </source>
</evidence>
<feature type="modified residue" description="N6-(pyridoxal phosphate)lysine" evidence="11">
    <location>
        <position position="208"/>
    </location>
</feature>
<dbReference type="GO" id="GO:0030170">
    <property type="term" value="F:pyridoxal phosphate binding"/>
    <property type="evidence" value="ECO:0007669"/>
    <property type="project" value="InterPro"/>
</dbReference>
<evidence type="ECO:0000256" key="6">
    <source>
        <dbReference type="ARBA" id="ARBA00022605"/>
    </source>
</evidence>